<feature type="compositionally biased region" description="Polar residues" evidence="1">
    <location>
        <begin position="138"/>
        <end position="160"/>
    </location>
</feature>
<reference evidence="2" key="2">
    <citation type="journal article" date="2007" name="Science">
        <title>Genome sequence of Aedes aegypti, a major arbovirus vector.</title>
        <authorList>
            <person name="Nene V."/>
            <person name="Wortman J.R."/>
            <person name="Lawson D."/>
            <person name="Haas B."/>
            <person name="Kodira C."/>
            <person name="Tu Z.J."/>
            <person name="Loftus B."/>
            <person name="Xi Z."/>
            <person name="Megy K."/>
            <person name="Grabherr M."/>
            <person name="Ren Q."/>
            <person name="Zdobnov E.M."/>
            <person name="Lobo N.F."/>
            <person name="Campbell K.S."/>
            <person name="Brown S.E."/>
            <person name="Bonaldo M.F."/>
            <person name="Zhu J."/>
            <person name="Sinkins S.P."/>
            <person name="Hogenkamp D.G."/>
            <person name="Amedeo P."/>
            <person name="Arensburger P."/>
            <person name="Atkinson P.W."/>
            <person name="Bidwell S."/>
            <person name="Biedler J."/>
            <person name="Birney E."/>
            <person name="Bruggner R.V."/>
            <person name="Costas J."/>
            <person name="Coy M.R."/>
            <person name="Crabtree J."/>
            <person name="Crawford M."/>
            <person name="Debruyn B."/>
            <person name="Decaprio D."/>
            <person name="Eiglmeier K."/>
            <person name="Eisenstadt E."/>
            <person name="El-Dorry H."/>
            <person name="Gelbart W.M."/>
            <person name="Gomes S.L."/>
            <person name="Hammond M."/>
            <person name="Hannick L.I."/>
            <person name="Hogan J.R."/>
            <person name="Holmes M.H."/>
            <person name="Jaffe D."/>
            <person name="Johnston J.S."/>
            <person name="Kennedy R.C."/>
            <person name="Koo H."/>
            <person name="Kravitz S."/>
            <person name="Kriventseva E.V."/>
            <person name="Kulp D."/>
            <person name="Labutti K."/>
            <person name="Lee E."/>
            <person name="Li S."/>
            <person name="Lovin D.D."/>
            <person name="Mao C."/>
            <person name="Mauceli E."/>
            <person name="Menck C.F."/>
            <person name="Miller J.R."/>
            <person name="Montgomery P."/>
            <person name="Mori A."/>
            <person name="Nascimento A.L."/>
            <person name="Naveira H.F."/>
            <person name="Nusbaum C."/>
            <person name="O'leary S."/>
            <person name="Orvis J."/>
            <person name="Pertea M."/>
            <person name="Quesneville H."/>
            <person name="Reidenbach K.R."/>
            <person name="Rogers Y.H."/>
            <person name="Roth C.W."/>
            <person name="Schneider J.R."/>
            <person name="Schatz M."/>
            <person name="Shumway M."/>
            <person name="Stanke M."/>
            <person name="Stinson E.O."/>
            <person name="Tubio J.M."/>
            <person name="Vanzee J.P."/>
            <person name="Verjovski-Almeida S."/>
            <person name="Werner D."/>
            <person name="White O."/>
            <person name="Wyder S."/>
            <person name="Zeng Q."/>
            <person name="Zhao Q."/>
            <person name="Zhao Y."/>
            <person name="Hill C.A."/>
            <person name="Raikhel A.S."/>
            <person name="Soares M.B."/>
            <person name="Knudson D.L."/>
            <person name="Lee N.H."/>
            <person name="Galagan J."/>
            <person name="Salzberg S.L."/>
            <person name="Paulsen I.T."/>
            <person name="Dimopoulos G."/>
            <person name="Collins F.H."/>
            <person name="Birren B."/>
            <person name="Fraser-Liggett C.M."/>
            <person name="Severson D.W."/>
        </authorList>
    </citation>
    <scope>NUCLEOTIDE SEQUENCE [LARGE SCALE GENOMIC DNA]</scope>
    <source>
        <strain evidence="2">Liverpool</strain>
    </source>
</reference>
<evidence type="ECO:0000313" key="3">
    <source>
        <dbReference type="Proteomes" id="UP000682892"/>
    </source>
</evidence>
<feature type="region of interest" description="Disordered" evidence="1">
    <location>
        <begin position="183"/>
        <end position="236"/>
    </location>
</feature>
<dbReference type="EMBL" id="CH477414">
    <property type="protein sequence ID" value="EAT41396.1"/>
    <property type="molecule type" value="Genomic_DNA"/>
</dbReference>
<gene>
    <name evidence="2" type="ORF">AaeL_AAEL006940</name>
</gene>
<dbReference type="Proteomes" id="UP000682892">
    <property type="component" value="Chromosome 1"/>
</dbReference>
<accession>Q174C8</accession>
<evidence type="ECO:0000313" key="2">
    <source>
        <dbReference type="EMBL" id="EAT41396.1"/>
    </source>
</evidence>
<reference evidence="2" key="1">
    <citation type="submission" date="2005-10" db="EMBL/GenBank/DDBJ databases">
        <authorList>
            <person name="Loftus B.J."/>
            <person name="Nene V.M."/>
            <person name="Hannick L.I."/>
            <person name="Bidwell S."/>
            <person name="Haas B."/>
            <person name="Amedeo P."/>
            <person name="Orvis J."/>
            <person name="Wortman J.R."/>
            <person name="White O.R."/>
            <person name="Salzberg S."/>
            <person name="Shumway M."/>
            <person name="Koo H."/>
            <person name="Zhao Y."/>
            <person name="Holmes M."/>
            <person name="Miller J."/>
            <person name="Schatz M."/>
            <person name="Pop M."/>
            <person name="Pai G."/>
            <person name="Utterback T."/>
            <person name="Rogers Y.-H."/>
            <person name="Kravitz S."/>
            <person name="Fraser C.M."/>
        </authorList>
    </citation>
    <scope>NUCLEOTIDE SEQUENCE</scope>
    <source>
        <strain evidence="2">Liverpool</strain>
    </source>
</reference>
<name>Q174C8_AEDAE</name>
<dbReference type="VEuPathDB" id="VectorBase:AAEL018126"/>
<evidence type="ECO:0000256" key="1">
    <source>
        <dbReference type="SAM" id="MobiDB-lite"/>
    </source>
</evidence>
<reference evidence="2" key="3">
    <citation type="submission" date="2012-09" db="EMBL/GenBank/DDBJ databases">
        <authorList>
            <consortium name="VectorBase"/>
        </authorList>
    </citation>
    <scope>NUCLEOTIDE SEQUENCE</scope>
    <source>
        <strain evidence="2">Liverpool</strain>
    </source>
</reference>
<organism evidence="2 3">
    <name type="scientific">Aedes aegypti</name>
    <name type="common">Yellowfever mosquito</name>
    <name type="synonym">Culex aegypti</name>
    <dbReference type="NCBI Taxonomy" id="7159"/>
    <lineage>
        <taxon>Eukaryota</taxon>
        <taxon>Metazoa</taxon>
        <taxon>Ecdysozoa</taxon>
        <taxon>Arthropoda</taxon>
        <taxon>Hexapoda</taxon>
        <taxon>Insecta</taxon>
        <taxon>Pterygota</taxon>
        <taxon>Neoptera</taxon>
        <taxon>Endopterygota</taxon>
        <taxon>Diptera</taxon>
        <taxon>Nematocera</taxon>
        <taxon>Culicoidea</taxon>
        <taxon>Culicidae</taxon>
        <taxon>Culicinae</taxon>
        <taxon>Aedini</taxon>
        <taxon>Aedes</taxon>
        <taxon>Stegomyia</taxon>
    </lineage>
</organism>
<dbReference type="AlphaFoldDB" id="Q174C8"/>
<proteinExistence type="predicted"/>
<feature type="region of interest" description="Disordered" evidence="1">
    <location>
        <begin position="133"/>
        <end position="162"/>
    </location>
</feature>
<dbReference type="STRING" id="7159.Q174C8"/>
<sequence length="354" mass="38025">MSALLSRLGHVCVKCGPQFRGNYPTTDQRIDPAATAIPLASPMDTVYNFHEMIDIIDVICTLRTELNPINANLCGENGGSDVAPSNLVQCKIDNMEENDLKALLEEAITYKRPKDREHKSATFNELLSKTEMEDKEQNFSFTSRAIQTKRASGRPTQGGSLQDLPEASLQEFLYTEFPSDGNRGAFSQNWQRRHQGGSSGAASVGPGGGDRATNPRQKRTTSSVSSRQREGGSLPSNVNVECSFFNDVGHHHTTGTFTKFKKREGGSKSDYGTMVLTAPLMTSAGAADLISAVAEVAGSTGLKNTESQLIDGCGTGVGSGHTVIDMGELESDETQSLLAHDALQQAEFCLLGIS</sequence>
<protein>
    <submittedName>
        <fullName evidence="2">AAEL006940-PA</fullName>
    </submittedName>
</protein>